<comment type="caution">
    <text evidence="1">The sequence shown here is derived from an EMBL/GenBank/DDBJ whole genome shotgun (WGS) entry which is preliminary data.</text>
</comment>
<dbReference type="AlphaFoldDB" id="A0A1G2H2H7"/>
<dbReference type="STRING" id="1802128.A3H64_02020"/>
<name>A0A1G2H2H7_9BACT</name>
<dbReference type="EMBL" id="MHNY01000012">
    <property type="protein sequence ID" value="OGZ56441.1"/>
    <property type="molecule type" value="Genomic_DNA"/>
</dbReference>
<dbReference type="Proteomes" id="UP000178186">
    <property type="component" value="Unassembled WGS sequence"/>
</dbReference>
<evidence type="ECO:0008006" key="3">
    <source>
        <dbReference type="Google" id="ProtNLM"/>
    </source>
</evidence>
<reference evidence="1 2" key="1">
    <citation type="journal article" date="2016" name="Nat. Commun.">
        <title>Thousands of microbial genomes shed light on interconnected biogeochemical processes in an aquifer system.</title>
        <authorList>
            <person name="Anantharaman K."/>
            <person name="Brown C.T."/>
            <person name="Hug L.A."/>
            <person name="Sharon I."/>
            <person name="Castelle C.J."/>
            <person name="Probst A.J."/>
            <person name="Thomas B.C."/>
            <person name="Singh A."/>
            <person name="Wilkins M.J."/>
            <person name="Karaoz U."/>
            <person name="Brodie E.L."/>
            <person name="Williams K.H."/>
            <person name="Hubbard S.S."/>
            <person name="Banfield J.F."/>
        </authorList>
    </citation>
    <scope>NUCLEOTIDE SEQUENCE [LARGE SCALE GENOMIC DNA]</scope>
</reference>
<proteinExistence type="predicted"/>
<evidence type="ECO:0000313" key="2">
    <source>
        <dbReference type="Proteomes" id="UP000178186"/>
    </source>
</evidence>
<dbReference type="InterPro" id="IPR015797">
    <property type="entry name" value="NUDIX_hydrolase-like_dom_sf"/>
</dbReference>
<dbReference type="CDD" id="cd03424">
    <property type="entry name" value="NUDIX_ADPRase_Nudt5_UGPPase_Nudt14"/>
    <property type="match status" value="1"/>
</dbReference>
<dbReference type="Gene3D" id="3.90.79.10">
    <property type="entry name" value="Nucleoside Triphosphate Pyrophosphohydrolase"/>
    <property type="match status" value="1"/>
</dbReference>
<evidence type="ECO:0000313" key="1">
    <source>
        <dbReference type="EMBL" id="OGZ56441.1"/>
    </source>
</evidence>
<gene>
    <name evidence="1" type="ORF">A3H64_02020</name>
</gene>
<protein>
    <recommendedName>
        <fullName evidence="3">Nudix hydrolase domain-containing protein</fullName>
    </recommendedName>
</protein>
<sequence>MVSSIVKARELLQNKWGGGWSILSTEEYARVPFFGNVIKQSRNVNGKPVEYYNILRHFGWSVTFGVTEDHNVLTLIQWKPGVNQASWELPPGGIGKIEENTSRKTILKKTQEVYLNETGYGNGAWQYLGYVMIETGKYRGATPDSHGFRAHMWLARNLKSIKDVSHAPEEMIEVFPVPLQEFREVLESGLFVEESSVAGAYKALIKLGLLSWVNHYHLRKDEIFVITSGKEG</sequence>
<dbReference type="SUPFAM" id="SSF55811">
    <property type="entry name" value="Nudix"/>
    <property type="match status" value="1"/>
</dbReference>
<organism evidence="1 2">
    <name type="scientific">Candidatus Ryanbacteria bacterium RIFCSPLOWO2_02_FULL_45_11c</name>
    <dbReference type="NCBI Taxonomy" id="1802128"/>
    <lineage>
        <taxon>Bacteria</taxon>
        <taxon>Candidatus Ryaniibacteriota</taxon>
    </lineage>
</organism>
<accession>A0A1G2H2H7</accession>